<dbReference type="PANTHER" id="PTHR46401:SF2">
    <property type="entry name" value="GLYCOSYLTRANSFERASE WBBK-RELATED"/>
    <property type="match status" value="1"/>
</dbReference>
<comment type="caution">
    <text evidence="2">The sequence shown here is derived from an EMBL/GenBank/DDBJ whole genome shotgun (WGS) entry which is preliminary data.</text>
</comment>
<dbReference type="EMBL" id="JAEKJA010000001">
    <property type="protein sequence ID" value="MBJ3774386.1"/>
    <property type="molecule type" value="Genomic_DNA"/>
</dbReference>
<dbReference type="AlphaFoldDB" id="A0A934MFY9"/>
<keyword evidence="1" id="KW-0808">Transferase</keyword>
<accession>A0A934MFY9</accession>
<sequence length="1087" mass="120544">MRRRFVFSKMPPKGYSGGRYHALTLCEAMAANGDEVVLVTNHVPIFWRDFFEYTSHRRVQIWLTRDFRSDLPDMHGDTVFIVPGMDRDDRMYRLALSFAATRDAHTVLVNFESPNWFNSLSPVNRDPELWRHWRSTAELCSLVLSTTQTGLHYARDWYPSHPEISHDYAWAAINSLALERVRHDLIKEKRILLLSARAKYGEHKSLDPVLKLITPALEGYTLAVLLGGDPLSDEMKAELEGKAAGVGANVEYLTTVSDREKFAQYCRAAALVFPSRFEGYGYPPIEAAACGTAVVAYDLAVLRETGDDWYKLVSPDGREPLGPALDMALAEQAIGAPADSLPEPAMRIADAASFTAYARRLAQILDRLHARPSRWAGFGDMAEVRRAIASAFDYELDHSQRTSLKADPNQHSTGVNLAGRALGSRILFLIGFDASRPTSICEIAIIAAIHHVCSLGIGVDIISTEAHVGNSRWMPTSVRLLTLTASEDQTIPSEPILNALRLYSYNHVFIDQTWNAESVREHLSEDSVDVFQFRAPSRGLTGAGIECEVISPTLATTIQVPPDYYRYGVMANVNAANRNWNRIGILAGSEVRHSSLYSYIWQYAEALRGVGDDLEFCLAGGLAEDPTIKIPYGLKVTMAKTEFEAWTRLSTCSVIVDFCSEDIDSIQLRDHFKALGLPLVAISAQASVEERARAVAQCLALRDRQYWLQTHDSALGDAVPLIASNCYKELDANLGLSKSANRTAFAPIDLLDIFDLQEREDRKVFEEGGFAGRQSLQSAMSAYWQALASDQLEVAFSYIVRVARIAPERGWPLFRTVELGIRLRRPSKVVARARQLAQLFPFEKTAYILQARVLAADGAFDKALKSLQRAPLSGDRADIAIESTLLKSTISSLNPTELNEFDPAALSLEFQTGEEWRPLASQLIVQRRSDHARTWRSSALDVSGDEHLDLVVFDSAFEGEGWYPPEQASEKEFAEFRWMGSDESASFEVICGDAASVHVQILIADVANPTVLPGLRVYFDGQARPYQFGIRVDAPHVLSFGAVLQPGPPQRTVKLVAPVRVPPKEEPEGPALSLACLAAIVKRNPSK</sequence>
<evidence type="ECO:0000256" key="1">
    <source>
        <dbReference type="ARBA" id="ARBA00022679"/>
    </source>
</evidence>
<evidence type="ECO:0000313" key="2">
    <source>
        <dbReference type="EMBL" id="MBJ3774386.1"/>
    </source>
</evidence>
<dbReference type="Gene3D" id="3.40.50.2000">
    <property type="entry name" value="Glycogen Phosphorylase B"/>
    <property type="match status" value="1"/>
</dbReference>
<dbReference type="GO" id="GO:0009103">
    <property type="term" value="P:lipopolysaccharide biosynthetic process"/>
    <property type="evidence" value="ECO:0007669"/>
    <property type="project" value="TreeGrafter"/>
</dbReference>
<dbReference type="SUPFAM" id="SSF48452">
    <property type="entry name" value="TPR-like"/>
    <property type="match status" value="1"/>
</dbReference>
<reference evidence="2" key="1">
    <citation type="submission" date="2020-12" db="EMBL/GenBank/DDBJ databases">
        <title>Bacterial taxonomy.</title>
        <authorList>
            <person name="Pan X."/>
        </authorList>
    </citation>
    <scope>NUCLEOTIDE SEQUENCE</scope>
    <source>
        <strain evidence="2">B2012</strain>
    </source>
</reference>
<proteinExistence type="predicted"/>
<dbReference type="Pfam" id="PF13692">
    <property type="entry name" value="Glyco_trans_1_4"/>
    <property type="match status" value="1"/>
</dbReference>
<dbReference type="PANTHER" id="PTHR46401">
    <property type="entry name" value="GLYCOSYLTRANSFERASE WBBK-RELATED"/>
    <property type="match status" value="1"/>
</dbReference>
<dbReference type="CDD" id="cd03801">
    <property type="entry name" value="GT4_PimA-like"/>
    <property type="match status" value="1"/>
</dbReference>
<organism evidence="2 3">
    <name type="scientific">Acuticoccus mangrovi</name>
    <dbReference type="NCBI Taxonomy" id="2796142"/>
    <lineage>
        <taxon>Bacteria</taxon>
        <taxon>Pseudomonadati</taxon>
        <taxon>Pseudomonadota</taxon>
        <taxon>Alphaproteobacteria</taxon>
        <taxon>Hyphomicrobiales</taxon>
        <taxon>Amorphaceae</taxon>
        <taxon>Acuticoccus</taxon>
    </lineage>
</organism>
<name>A0A934MFY9_9HYPH</name>
<dbReference type="SUPFAM" id="SSF53756">
    <property type="entry name" value="UDP-Glycosyltransferase/glycogen phosphorylase"/>
    <property type="match status" value="1"/>
</dbReference>
<keyword evidence="3" id="KW-1185">Reference proteome</keyword>
<dbReference type="InterPro" id="IPR011990">
    <property type="entry name" value="TPR-like_helical_dom_sf"/>
</dbReference>
<gene>
    <name evidence="2" type="ORF">JCR33_01725</name>
</gene>
<dbReference type="GO" id="GO:0016757">
    <property type="term" value="F:glycosyltransferase activity"/>
    <property type="evidence" value="ECO:0007669"/>
    <property type="project" value="InterPro"/>
</dbReference>
<dbReference type="Proteomes" id="UP000609531">
    <property type="component" value="Unassembled WGS sequence"/>
</dbReference>
<protein>
    <submittedName>
        <fullName evidence="2">Glycosyltransferase family 4 protein</fullName>
    </submittedName>
</protein>
<evidence type="ECO:0000313" key="3">
    <source>
        <dbReference type="Proteomes" id="UP000609531"/>
    </source>
</evidence>